<feature type="coiled-coil region" evidence="1">
    <location>
        <begin position="68"/>
        <end position="102"/>
    </location>
</feature>
<dbReference type="Proteomes" id="UP000037393">
    <property type="component" value="Unassembled WGS sequence"/>
</dbReference>
<gene>
    <name evidence="4" type="ORF">GM31_02715</name>
</gene>
<organism evidence="4 5">
    <name type="scientific">Trabulsiella odontotermitis</name>
    <dbReference type="NCBI Taxonomy" id="379893"/>
    <lineage>
        <taxon>Bacteria</taxon>
        <taxon>Pseudomonadati</taxon>
        <taxon>Pseudomonadota</taxon>
        <taxon>Gammaproteobacteria</taxon>
        <taxon>Enterobacterales</taxon>
        <taxon>Enterobacteriaceae</taxon>
        <taxon>Trabulsiella</taxon>
    </lineage>
</organism>
<protein>
    <recommendedName>
        <fullName evidence="3">Phage tail tape measure protein domain-containing protein</fullName>
    </recommendedName>
</protein>
<dbReference type="EMBL" id="JNGI01000133">
    <property type="protein sequence ID" value="KNC91101.1"/>
    <property type="molecule type" value="Genomic_DNA"/>
</dbReference>
<dbReference type="RefSeq" id="WP_049857634.1">
    <property type="nucleotide sequence ID" value="NZ_JNGI01000133.1"/>
</dbReference>
<accession>A0A0L0GQS5</accession>
<evidence type="ECO:0000256" key="2">
    <source>
        <dbReference type="SAM" id="MobiDB-lite"/>
    </source>
</evidence>
<evidence type="ECO:0000256" key="1">
    <source>
        <dbReference type="SAM" id="Coils"/>
    </source>
</evidence>
<keyword evidence="1" id="KW-0175">Coiled coil</keyword>
<evidence type="ECO:0000313" key="5">
    <source>
        <dbReference type="Proteomes" id="UP000037393"/>
    </source>
</evidence>
<name>A0A0L0GQS5_9ENTR</name>
<feature type="domain" description="Phage tail tape measure protein" evidence="3">
    <location>
        <begin position="243"/>
        <end position="425"/>
    </location>
</feature>
<sequence length="763" mass="81406">MAGPFETQFSVGVTDNATPKIKSIRNEVQRMQEARERLGVRSEHTIQREIAVTTASFNRMARSGTLSAAELSRAYDNMTSKVSRLNKEMAAIEKRQERISRNPSREAYETLGIRSEQTVRREIALNIAAYNRLARSGMLSASEQKRAYEQVTATVAKLRQELGETASQTSRMATGLKVAVGIGSGVFGAAMVLRRPVSEQMDYDSELRRTANFMYRDQGVEGRLGGVKTIDENVRAATRAGGGTPEEALTAAEMMARSKMNRQQVFDALPEVMKVHSATGADAEDVASLMTSTYNFGLSGKDAQAALDAATTAAQNGRADVPILAREVPRGLESAKSAGLSGKHGFAQTLALFEVAASVAGDATEGATNANDLLAELSSNNLKHNAKRVKIRGKKVDFQAMAIRDISNGLTPLDTLSHLVDKYDQYDPAGIALRKKLSHATSDTERQRYQDALSKLHGDHISAFLTNQQSRNAFYGYERNKDMFNNITGDVEAQFNLPEGQRSTDVDYGVVKDSNSFKVAQAKNEERYATNDAMKGTANVLGDLAEKGSHLAEEFPKLAEAAAGATVAIKAMAAAAILREGAGLLTGGGGGGLLGKVLRKGGTVAGEAAETAGEVAESKPGWLTRLGGFLLSGGKKVVSGGKNLVTNGVLEDGLLENPVALGVAGMFVPSDTVSGSDESRELSRLKARNLNENSQGNILPSSAEALNMLQNWPGHNAPVGGASRAPQPPQPAPNVNVVVRLDSHDIAAAIQVLIDNNNRRHGT</sequence>
<dbReference type="OrthoDB" id="8019720at2"/>
<dbReference type="NCBIfam" id="TIGR01760">
    <property type="entry name" value="tape_meas_TP901"/>
    <property type="match status" value="1"/>
</dbReference>
<keyword evidence="5" id="KW-1185">Reference proteome</keyword>
<comment type="caution">
    <text evidence="4">The sequence shown here is derived from an EMBL/GenBank/DDBJ whole genome shotgun (WGS) entry which is preliminary data.</text>
</comment>
<feature type="region of interest" description="Disordered" evidence="2">
    <location>
        <begin position="712"/>
        <end position="731"/>
    </location>
</feature>
<dbReference type="InterPro" id="IPR010090">
    <property type="entry name" value="Phage_tape_meas"/>
</dbReference>
<reference evidence="4 5" key="1">
    <citation type="journal article" date="2015" name="Appl. Environ. Microbiol.">
        <title>The Enterobacterium Trabulsiella odontotermitis Presents Novel Adaptations Related to Its Association with Fungus-Growing Termites.</title>
        <authorList>
            <person name="Sapountzis P."/>
            <person name="Gruntjes T."/>
            <person name="Otani S."/>
            <person name="Estevez J."/>
            <person name="da Costa R.R."/>
            <person name="Plunkett G.3rd."/>
            <person name="Perna N.T."/>
            <person name="Poulsen M."/>
        </authorList>
    </citation>
    <scope>NUCLEOTIDE SEQUENCE [LARGE SCALE GENOMIC DNA]</scope>
    <source>
        <strain evidence="4 5">12</strain>
    </source>
</reference>
<evidence type="ECO:0000259" key="3">
    <source>
        <dbReference type="Pfam" id="PF10145"/>
    </source>
</evidence>
<dbReference type="PATRIC" id="fig|379893.4.peg.561"/>
<proteinExistence type="predicted"/>
<dbReference type="Pfam" id="PF10145">
    <property type="entry name" value="PhageMin_Tail"/>
    <property type="match status" value="1"/>
</dbReference>
<evidence type="ECO:0000313" key="4">
    <source>
        <dbReference type="EMBL" id="KNC91101.1"/>
    </source>
</evidence>
<dbReference type="AlphaFoldDB" id="A0A0L0GQS5"/>